<feature type="compositionally biased region" description="Basic residues" evidence="7">
    <location>
        <begin position="224"/>
        <end position="236"/>
    </location>
</feature>
<comment type="function">
    <text evidence="6">Component of the 90S pre-ribosome involved in the maturation of rRNAs. Required for early cleavages of the pre-RNAs in the 40S ribosomal subunit maturation pathway.</text>
</comment>
<evidence type="ECO:0000256" key="6">
    <source>
        <dbReference type="RuleBase" id="RU368027"/>
    </source>
</evidence>
<organism evidence="8 9">
    <name type="scientific">Orchesella dallaii</name>
    <dbReference type="NCBI Taxonomy" id="48710"/>
    <lineage>
        <taxon>Eukaryota</taxon>
        <taxon>Metazoa</taxon>
        <taxon>Ecdysozoa</taxon>
        <taxon>Arthropoda</taxon>
        <taxon>Hexapoda</taxon>
        <taxon>Collembola</taxon>
        <taxon>Entomobryomorpha</taxon>
        <taxon>Entomobryoidea</taxon>
        <taxon>Orchesellidae</taxon>
        <taxon>Orchesellinae</taxon>
        <taxon>Orchesella</taxon>
    </lineage>
</organism>
<evidence type="ECO:0000256" key="1">
    <source>
        <dbReference type="ARBA" id="ARBA00004604"/>
    </source>
</evidence>
<evidence type="ECO:0000256" key="4">
    <source>
        <dbReference type="ARBA" id="ARBA00022552"/>
    </source>
</evidence>
<comment type="subcellular location">
    <subcellularLocation>
        <location evidence="1 6">Nucleus</location>
        <location evidence="1 6">Nucleolus</location>
    </subcellularLocation>
</comment>
<sequence>MGKKGKERRNPDVIAQASKSETKSGAGKPKNDLYSQIFADTTDDDEPISKEKVHSQSPNAKGGKKKTSQSNLTLQQQPVQNLKLKLAHTSEEVVHKNASSKTINSKDSKGSHIVTRNLKQAESESSESEEDELVYDDGEDDDEEEDNMDVDEDKGEGKESESNEQDDEEVEESDEDELEDGDTKTPLRNQLKDLSFIELEALKQKMGLKEYNEAMFGNKESKKQSKKKRFERKNKNRPLEVSSKRRVPKFREVVKVPKKVHKDPRFDNACGEYSETFWNTEYNFLRDLQKTEAEHLRANLKKVDDNDKKREIRKFIQKVSDKEKAIVVKEKEAQKRLQHKEENKKRLEEGKRPFYVKKSTQKFLELVEKYDELKSSGGLEKYLKKKRKKNAVRDRKSLKPFK</sequence>
<evidence type="ECO:0000313" key="9">
    <source>
        <dbReference type="Proteomes" id="UP001642540"/>
    </source>
</evidence>
<evidence type="ECO:0000256" key="3">
    <source>
        <dbReference type="ARBA" id="ARBA00022517"/>
    </source>
</evidence>
<feature type="compositionally biased region" description="Acidic residues" evidence="7">
    <location>
        <begin position="124"/>
        <end position="154"/>
    </location>
</feature>
<evidence type="ECO:0000313" key="8">
    <source>
        <dbReference type="EMBL" id="CAL8135543.1"/>
    </source>
</evidence>
<evidence type="ECO:0000256" key="5">
    <source>
        <dbReference type="ARBA" id="ARBA00023242"/>
    </source>
</evidence>
<comment type="caution">
    <text evidence="8">The sequence shown here is derived from an EMBL/GenBank/DDBJ whole genome shotgun (WGS) entry which is preliminary data.</text>
</comment>
<name>A0ABP1RTZ8_9HEXA</name>
<proteinExistence type="inferred from homology"/>
<feature type="region of interest" description="Disordered" evidence="7">
    <location>
        <begin position="1"/>
        <end position="193"/>
    </location>
</feature>
<keyword evidence="5 6" id="KW-0539">Nucleus</keyword>
<keyword evidence="3 6" id="KW-0690">Ribosome biogenesis</keyword>
<gene>
    <name evidence="8" type="ORF">ODALV1_LOCUS26030</name>
</gene>
<dbReference type="Proteomes" id="UP001642540">
    <property type="component" value="Unassembled WGS sequence"/>
</dbReference>
<reference evidence="8 9" key="1">
    <citation type="submission" date="2024-08" db="EMBL/GenBank/DDBJ databases">
        <authorList>
            <person name="Cucini C."/>
            <person name="Frati F."/>
        </authorList>
    </citation>
    <scope>NUCLEOTIDE SEQUENCE [LARGE SCALE GENOMIC DNA]</scope>
</reference>
<keyword evidence="6" id="KW-0687">Ribonucleoprotein</keyword>
<accession>A0ABP1RTZ8</accession>
<feature type="region of interest" description="Disordered" evidence="7">
    <location>
        <begin position="211"/>
        <end position="244"/>
    </location>
</feature>
<comment type="subunit">
    <text evidence="6">Associates with 90S and pre-40S pre-ribosomal particles.</text>
</comment>
<protein>
    <recommendedName>
        <fullName evidence="6">rRNA biogenesis protein RRP36</fullName>
    </recommendedName>
</protein>
<dbReference type="PANTHER" id="PTHR21738">
    <property type="entry name" value="RIBOSOMAL RNA PROCESSING PROTEIN 36 HOMOLOG"/>
    <property type="match status" value="1"/>
</dbReference>
<keyword evidence="4 6" id="KW-0698">rRNA processing</keyword>
<comment type="similarity">
    <text evidence="2 6">Belongs to the RRP36 family.</text>
</comment>
<evidence type="ECO:0000256" key="7">
    <source>
        <dbReference type="SAM" id="MobiDB-lite"/>
    </source>
</evidence>
<feature type="compositionally biased region" description="Acidic residues" evidence="7">
    <location>
        <begin position="162"/>
        <end position="180"/>
    </location>
</feature>
<keyword evidence="9" id="KW-1185">Reference proteome</keyword>
<dbReference type="EMBL" id="CAXLJM020000108">
    <property type="protein sequence ID" value="CAL8135543.1"/>
    <property type="molecule type" value="Genomic_DNA"/>
</dbReference>
<dbReference type="PANTHER" id="PTHR21738:SF0">
    <property type="entry name" value="RIBOSOMAL RNA PROCESSING PROTEIN 36 HOMOLOG"/>
    <property type="match status" value="1"/>
</dbReference>
<feature type="compositionally biased region" description="Polar residues" evidence="7">
    <location>
        <begin position="68"/>
        <end position="80"/>
    </location>
</feature>
<evidence type="ECO:0000256" key="2">
    <source>
        <dbReference type="ARBA" id="ARBA00009418"/>
    </source>
</evidence>
<dbReference type="InterPro" id="IPR009292">
    <property type="entry name" value="RRP36"/>
</dbReference>
<dbReference type="Pfam" id="PF06102">
    <property type="entry name" value="RRP36"/>
    <property type="match status" value="1"/>
</dbReference>